<evidence type="ECO:0000313" key="2">
    <source>
        <dbReference type="EMBL" id="KRY01142.1"/>
    </source>
</evidence>
<comment type="caution">
    <text evidence="2">The sequence shown here is derived from an EMBL/GenBank/DDBJ whole genome shotgun (WGS) entry which is preliminary data.</text>
</comment>
<evidence type="ECO:0000313" key="3">
    <source>
        <dbReference type="Proteomes" id="UP000054815"/>
    </source>
</evidence>
<dbReference type="EMBL" id="JYDU01000004">
    <property type="protein sequence ID" value="KRY01142.1"/>
    <property type="molecule type" value="Genomic_DNA"/>
</dbReference>
<accession>A0A0V0YLW4</accession>
<dbReference type="AlphaFoldDB" id="A0A0V0YLW4"/>
<feature type="region of interest" description="Disordered" evidence="1">
    <location>
        <begin position="23"/>
        <end position="74"/>
    </location>
</feature>
<dbReference type="Proteomes" id="UP000054815">
    <property type="component" value="Unassembled WGS sequence"/>
</dbReference>
<gene>
    <name evidence="2" type="ORF">T4E_9487</name>
</gene>
<name>A0A0V0YLW4_TRIPS</name>
<feature type="compositionally biased region" description="Low complexity" evidence="1">
    <location>
        <begin position="39"/>
        <end position="64"/>
    </location>
</feature>
<evidence type="ECO:0000256" key="1">
    <source>
        <dbReference type="SAM" id="MobiDB-lite"/>
    </source>
</evidence>
<proteinExistence type="predicted"/>
<sequence length="123" mass="14441">MGWGWKFLGRSCKASKQQGSTCSLQDVQTRRREPNAKAQRQQQQQQQQQQQAQLSSVQFSSVQSGRPSLLTHKRRQQSFPITLLRCCCSKRRKFIILQLRKITGILYYLYMNIKFEKNAICKN</sequence>
<protein>
    <submittedName>
        <fullName evidence="2">Uncharacterized protein</fullName>
    </submittedName>
</protein>
<organism evidence="2 3">
    <name type="scientific">Trichinella pseudospiralis</name>
    <name type="common">Parasitic roundworm</name>
    <dbReference type="NCBI Taxonomy" id="6337"/>
    <lineage>
        <taxon>Eukaryota</taxon>
        <taxon>Metazoa</taxon>
        <taxon>Ecdysozoa</taxon>
        <taxon>Nematoda</taxon>
        <taxon>Enoplea</taxon>
        <taxon>Dorylaimia</taxon>
        <taxon>Trichinellida</taxon>
        <taxon>Trichinellidae</taxon>
        <taxon>Trichinella</taxon>
    </lineage>
</organism>
<reference evidence="2 3" key="1">
    <citation type="submission" date="2015-01" db="EMBL/GenBank/DDBJ databases">
        <title>Evolution of Trichinella species and genotypes.</title>
        <authorList>
            <person name="Korhonen P.K."/>
            <person name="Edoardo P."/>
            <person name="Giuseppe L.R."/>
            <person name="Gasser R.B."/>
        </authorList>
    </citation>
    <scope>NUCLEOTIDE SEQUENCE [LARGE SCALE GENOMIC DNA]</scope>
    <source>
        <strain evidence="2">ISS141</strain>
    </source>
</reference>